<dbReference type="RefSeq" id="XP_014159357.1">
    <property type="nucleotide sequence ID" value="XM_014303882.1"/>
</dbReference>
<accession>A0A0L0G991</accession>
<keyword evidence="4" id="KW-1185">Reference proteome</keyword>
<dbReference type="AlphaFoldDB" id="A0A0L0G991"/>
<evidence type="ECO:0000256" key="1">
    <source>
        <dbReference type="SAM" id="Coils"/>
    </source>
</evidence>
<name>A0A0L0G991_9EUKA</name>
<feature type="compositionally biased region" description="Basic and acidic residues" evidence="2">
    <location>
        <begin position="142"/>
        <end position="154"/>
    </location>
</feature>
<gene>
    <name evidence="3" type="ORF">SARC_02361</name>
</gene>
<feature type="region of interest" description="Disordered" evidence="2">
    <location>
        <begin position="136"/>
        <end position="160"/>
    </location>
</feature>
<dbReference type="Proteomes" id="UP000054560">
    <property type="component" value="Unassembled WGS sequence"/>
</dbReference>
<evidence type="ECO:0000256" key="2">
    <source>
        <dbReference type="SAM" id="MobiDB-lite"/>
    </source>
</evidence>
<feature type="coiled-coil region" evidence="1">
    <location>
        <begin position="298"/>
        <end position="325"/>
    </location>
</feature>
<protein>
    <submittedName>
        <fullName evidence="3">Uncharacterized protein</fullName>
    </submittedName>
</protein>
<proteinExistence type="predicted"/>
<dbReference type="GeneID" id="25902865"/>
<evidence type="ECO:0000313" key="3">
    <source>
        <dbReference type="EMBL" id="KNC85456.1"/>
    </source>
</evidence>
<evidence type="ECO:0000313" key="4">
    <source>
        <dbReference type="Proteomes" id="UP000054560"/>
    </source>
</evidence>
<reference evidence="3 4" key="1">
    <citation type="submission" date="2011-02" db="EMBL/GenBank/DDBJ databases">
        <title>The Genome Sequence of Sphaeroforma arctica JP610.</title>
        <authorList>
            <consortium name="The Broad Institute Genome Sequencing Platform"/>
            <person name="Russ C."/>
            <person name="Cuomo C."/>
            <person name="Young S.K."/>
            <person name="Zeng Q."/>
            <person name="Gargeya S."/>
            <person name="Alvarado L."/>
            <person name="Berlin A."/>
            <person name="Chapman S.B."/>
            <person name="Chen Z."/>
            <person name="Freedman E."/>
            <person name="Gellesch M."/>
            <person name="Goldberg J."/>
            <person name="Griggs A."/>
            <person name="Gujja S."/>
            <person name="Heilman E."/>
            <person name="Heiman D."/>
            <person name="Howarth C."/>
            <person name="Mehta T."/>
            <person name="Neiman D."/>
            <person name="Pearson M."/>
            <person name="Roberts A."/>
            <person name="Saif S."/>
            <person name="Shea T."/>
            <person name="Shenoy N."/>
            <person name="Sisk P."/>
            <person name="Stolte C."/>
            <person name="Sykes S."/>
            <person name="White J."/>
            <person name="Yandava C."/>
            <person name="Burger G."/>
            <person name="Gray M.W."/>
            <person name="Holland P.W.H."/>
            <person name="King N."/>
            <person name="Lang F.B.F."/>
            <person name="Roger A.J."/>
            <person name="Ruiz-Trillo I."/>
            <person name="Haas B."/>
            <person name="Nusbaum C."/>
            <person name="Birren B."/>
        </authorList>
    </citation>
    <scope>NUCLEOTIDE SEQUENCE [LARGE SCALE GENOMIC DNA]</scope>
    <source>
        <strain evidence="3 4">JP610</strain>
    </source>
</reference>
<dbReference type="EMBL" id="KQ241701">
    <property type="protein sequence ID" value="KNC85456.1"/>
    <property type="molecule type" value="Genomic_DNA"/>
</dbReference>
<sequence length="405" mass="45027">MVVNTKTSMVNHIINHEQKQQFDGHNGKTLHIEANRMGDRCDDGSTFDSVDIRTPNILRKTAPHTSLAAAASQVGIKDMDIDMESIVQVVDHHTATIDEKQINAGKSIPLAQFLGQVSRNSDYMAGSFSTKMCNATSTKTTTENDRSTQGERQTDPQQKVLSKAVSSLPYDSRGELKVLKPVSSSSLEVGNVTSSVETYTSTTVGEDPGLVMRLRKDYSVAHAAVRNEHKKNSAEMSATDMRSFVQTVNDSSSLKRDFAPNKDLYDSAIYDCIDFNNEWDTNLDATRNEEDDSVDSSKEVLMLALQDVEMRLRMAENKLRFVETTKNRHSGLLGGMNEIRVQLNHLKQSSRANQTVIQHLTTKQKQLLDRGSGSLSTAPSHSEMCVHIFTIKFYHYAETGRSSAE</sequence>
<keyword evidence="1" id="KW-0175">Coiled coil</keyword>
<organism evidence="3 4">
    <name type="scientific">Sphaeroforma arctica JP610</name>
    <dbReference type="NCBI Taxonomy" id="667725"/>
    <lineage>
        <taxon>Eukaryota</taxon>
        <taxon>Ichthyosporea</taxon>
        <taxon>Ichthyophonida</taxon>
        <taxon>Sphaeroforma</taxon>
    </lineage>
</organism>